<dbReference type="AlphaFoldDB" id="A0A7C8HKD9"/>
<proteinExistence type="predicted"/>
<comment type="caution">
    <text evidence="1">The sequence shown here is derived from an EMBL/GenBank/DDBJ whole genome shotgun (WGS) entry which is preliminary data.</text>
</comment>
<dbReference type="EMBL" id="WSLF01000001">
    <property type="protein sequence ID" value="KAE9637368.1"/>
    <property type="molecule type" value="Genomic_DNA"/>
</dbReference>
<accession>A0A7C8HKD9</accession>
<evidence type="ECO:0000313" key="1">
    <source>
        <dbReference type="EMBL" id="KAE9637368.1"/>
    </source>
</evidence>
<dbReference type="Proteomes" id="UP000483018">
    <property type="component" value="Unassembled WGS sequence"/>
</dbReference>
<evidence type="ECO:0000313" key="2">
    <source>
        <dbReference type="Proteomes" id="UP000483018"/>
    </source>
</evidence>
<dbReference type="InterPro" id="IPR045584">
    <property type="entry name" value="Pilin-like"/>
</dbReference>
<protein>
    <recommendedName>
        <fullName evidence="3">Prepilin-type N-terminal cleavage/methylation domain-containing protein</fullName>
    </recommendedName>
</protein>
<keyword evidence="2" id="KW-1185">Reference proteome</keyword>
<dbReference type="Gene3D" id="3.30.700.10">
    <property type="entry name" value="Glycoprotein, Type 4 Pilin"/>
    <property type="match status" value="1"/>
</dbReference>
<name>A0A7C8HKD9_9FIRM</name>
<dbReference type="OrthoDB" id="1727209at2"/>
<sequence length="143" mass="15232">MIELIIVIAIIAIISAIIAPNFNQTTAKAKVKADIASIREINRQIALYAAESGSYPAGNESIKHDGTTSNSSGGLSTLKAKNYLDHLPVPQTQGLTFSYDATTGRAFIGKDGTPSQHVIDAINGLSSEEREFINSTDFSIPHS</sequence>
<dbReference type="SUPFAM" id="SSF54523">
    <property type="entry name" value="Pili subunits"/>
    <property type="match status" value="1"/>
</dbReference>
<gene>
    <name evidence="1" type="ORF">GND95_02140</name>
</gene>
<evidence type="ECO:0008006" key="3">
    <source>
        <dbReference type="Google" id="ProtNLM"/>
    </source>
</evidence>
<reference evidence="1 2" key="1">
    <citation type="submission" date="2019-12" db="EMBL/GenBank/DDBJ databases">
        <title>Defluviitalea raffinosedens, isolated from a biogas fermenter, genome sequencing and characterization.</title>
        <authorList>
            <person name="Rettenmaier R."/>
            <person name="Schneider M."/>
            <person name="Neuhaus K."/>
            <person name="Liebl W."/>
            <person name="Zverlov V."/>
        </authorList>
    </citation>
    <scope>NUCLEOTIDE SEQUENCE [LARGE SCALE GENOMIC DNA]</scope>
    <source>
        <strain evidence="1 2">249c-K6</strain>
    </source>
</reference>
<organism evidence="1 2">
    <name type="scientific">Defluviitalea raffinosedens</name>
    <dbReference type="NCBI Taxonomy" id="1450156"/>
    <lineage>
        <taxon>Bacteria</taxon>
        <taxon>Bacillati</taxon>
        <taxon>Bacillota</taxon>
        <taxon>Clostridia</taxon>
        <taxon>Lachnospirales</taxon>
        <taxon>Defluviitaleaceae</taxon>
        <taxon>Defluviitalea</taxon>
    </lineage>
</organism>